<dbReference type="PANTHER" id="PTHR10429">
    <property type="entry name" value="DNA-3-METHYLADENINE GLYCOSYLASE"/>
    <property type="match status" value="1"/>
</dbReference>
<dbReference type="InterPro" id="IPR003180">
    <property type="entry name" value="MPG"/>
</dbReference>
<gene>
    <name evidence="6" type="ORF">GCM10023168_14260</name>
</gene>
<proteinExistence type="inferred from homology"/>
<keyword evidence="3 5" id="KW-0378">Hydrolase</keyword>
<sequence>MGARAAHRALTSSAVAVARHTGGMTSTPLPQEFFARDVLVVARELLGCRVTHAGVTVRLTEVEAYAGGADPGSHAFRGRSPRTDVMFGPPGRLYVYFTYGMHHCANVVTGTEGRASAVLLRAGEVVAGHEVAAARRPAVRDRDWARGPARLATTLGLGREQNGLALVGARAGARVEPPDVAVDPALVRTGPRVGVSGAGGDGTAYPWRFWLDAEATVSAYRAARPRNARSA</sequence>
<evidence type="ECO:0000313" key="6">
    <source>
        <dbReference type="EMBL" id="GAA4403101.1"/>
    </source>
</evidence>
<evidence type="ECO:0000256" key="4">
    <source>
        <dbReference type="ARBA" id="ARBA00023204"/>
    </source>
</evidence>
<keyword evidence="4 5" id="KW-0234">DNA repair</keyword>
<dbReference type="EC" id="3.2.2.-" evidence="5"/>
<dbReference type="SUPFAM" id="SSF50486">
    <property type="entry name" value="FMT C-terminal domain-like"/>
    <property type="match status" value="1"/>
</dbReference>
<protein>
    <recommendedName>
        <fullName evidence="5">Putative 3-methyladenine DNA glycosylase</fullName>
        <ecNumber evidence="5">3.2.2.-</ecNumber>
    </recommendedName>
</protein>
<dbReference type="InterPro" id="IPR036995">
    <property type="entry name" value="MPG_sf"/>
</dbReference>
<dbReference type="CDD" id="cd00540">
    <property type="entry name" value="AAG"/>
    <property type="match status" value="1"/>
</dbReference>
<comment type="similarity">
    <text evidence="1 5">Belongs to the DNA glycosylase MPG family.</text>
</comment>
<dbReference type="NCBIfam" id="TIGR00567">
    <property type="entry name" value="3mg"/>
    <property type="match status" value="1"/>
</dbReference>
<dbReference type="Gene3D" id="3.10.300.10">
    <property type="entry name" value="Methylpurine-DNA glycosylase (MPG)"/>
    <property type="match status" value="1"/>
</dbReference>
<evidence type="ECO:0000256" key="2">
    <source>
        <dbReference type="ARBA" id="ARBA00022763"/>
    </source>
</evidence>
<keyword evidence="7" id="KW-1185">Reference proteome</keyword>
<dbReference type="EMBL" id="BAABGM010000010">
    <property type="protein sequence ID" value="GAA4403101.1"/>
    <property type="molecule type" value="Genomic_DNA"/>
</dbReference>
<reference evidence="7" key="1">
    <citation type="journal article" date="2019" name="Int. J. Syst. Evol. Microbiol.">
        <title>The Global Catalogue of Microorganisms (GCM) 10K type strain sequencing project: providing services to taxonomists for standard genome sequencing and annotation.</title>
        <authorList>
            <consortium name="The Broad Institute Genomics Platform"/>
            <consortium name="The Broad Institute Genome Sequencing Center for Infectious Disease"/>
            <person name="Wu L."/>
            <person name="Ma J."/>
        </authorList>
    </citation>
    <scope>NUCLEOTIDE SEQUENCE [LARGE SCALE GENOMIC DNA]</scope>
    <source>
        <strain evidence="7">JCM 17809</strain>
    </source>
</reference>
<dbReference type="Pfam" id="PF02245">
    <property type="entry name" value="Pur_DNA_glyco"/>
    <property type="match status" value="1"/>
</dbReference>
<evidence type="ECO:0000256" key="5">
    <source>
        <dbReference type="HAMAP-Rule" id="MF_00527"/>
    </source>
</evidence>
<dbReference type="PANTHER" id="PTHR10429:SF0">
    <property type="entry name" value="DNA-3-METHYLADENINE GLYCOSYLASE"/>
    <property type="match status" value="1"/>
</dbReference>
<keyword evidence="2 5" id="KW-0227">DNA damage</keyword>
<accession>A0ABP8KA78</accession>
<name>A0ABP8KA78_9MICO</name>
<organism evidence="6 7">
    <name type="scientific">Fodinibacter luteus</name>
    <dbReference type="NCBI Taxonomy" id="552064"/>
    <lineage>
        <taxon>Bacteria</taxon>
        <taxon>Bacillati</taxon>
        <taxon>Actinomycetota</taxon>
        <taxon>Actinomycetes</taxon>
        <taxon>Micrococcales</taxon>
        <taxon>Intrasporangiaceae</taxon>
        <taxon>Fodinibacter (ex Wang et al. 2009)</taxon>
    </lineage>
</organism>
<dbReference type="NCBIfam" id="NF002003">
    <property type="entry name" value="PRK00802.1-3"/>
    <property type="match status" value="1"/>
</dbReference>
<evidence type="ECO:0000313" key="7">
    <source>
        <dbReference type="Proteomes" id="UP001500945"/>
    </source>
</evidence>
<dbReference type="InterPro" id="IPR011034">
    <property type="entry name" value="Formyl_transferase-like_C_sf"/>
</dbReference>
<evidence type="ECO:0000256" key="3">
    <source>
        <dbReference type="ARBA" id="ARBA00022801"/>
    </source>
</evidence>
<dbReference type="HAMAP" id="MF_00527">
    <property type="entry name" value="3MGH"/>
    <property type="match status" value="1"/>
</dbReference>
<evidence type="ECO:0000256" key="1">
    <source>
        <dbReference type="ARBA" id="ARBA00009232"/>
    </source>
</evidence>
<comment type="caution">
    <text evidence="6">The sequence shown here is derived from an EMBL/GenBank/DDBJ whole genome shotgun (WGS) entry which is preliminary data.</text>
</comment>
<dbReference type="Proteomes" id="UP001500945">
    <property type="component" value="Unassembled WGS sequence"/>
</dbReference>